<dbReference type="EMBL" id="BOOC01000003">
    <property type="protein sequence ID" value="GIH38067.1"/>
    <property type="molecule type" value="Genomic_DNA"/>
</dbReference>
<evidence type="ECO:0000256" key="1">
    <source>
        <dbReference type="SAM" id="SignalP"/>
    </source>
</evidence>
<name>A0ABQ4FTB0_9ACTN</name>
<organism evidence="3 4">
    <name type="scientific">Microbispora corallina</name>
    <dbReference type="NCBI Taxonomy" id="83302"/>
    <lineage>
        <taxon>Bacteria</taxon>
        <taxon>Bacillati</taxon>
        <taxon>Actinomycetota</taxon>
        <taxon>Actinomycetes</taxon>
        <taxon>Streptosporangiales</taxon>
        <taxon>Streptosporangiaceae</taxon>
        <taxon>Microbispora</taxon>
    </lineage>
</organism>
<dbReference type="Gene3D" id="1.10.101.10">
    <property type="entry name" value="PGBD-like superfamily/PGBD"/>
    <property type="match status" value="1"/>
</dbReference>
<reference evidence="3 4" key="1">
    <citation type="submission" date="2021-01" db="EMBL/GenBank/DDBJ databases">
        <title>Whole genome shotgun sequence of Microbispora corallina NBRC 16416.</title>
        <authorList>
            <person name="Komaki H."/>
            <person name="Tamura T."/>
        </authorList>
    </citation>
    <scope>NUCLEOTIDE SEQUENCE [LARGE SCALE GENOMIC DNA]</scope>
    <source>
        <strain evidence="3 4">NBRC 16416</strain>
    </source>
</reference>
<protein>
    <submittedName>
        <fullName evidence="3">Peptidoglycan-binding protein</fullName>
    </submittedName>
</protein>
<evidence type="ECO:0000259" key="2">
    <source>
        <dbReference type="Pfam" id="PF01471"/>
    </source>
</evidence>
<dbReference type="InterPro" id="IPR036365">
    <property type="entry name" value="PGBD-like_sf"/>
</dbReference>
<sequence>MRRAVVAAGAAVAVAAGGATAAAALHGDDAPAPAATPSGPTAEITRSDLVDTKTVDGTLGYSGRRAVPNAATGTVTRTRSEGAVVRRGGWLYQVDGRPVVLMYGSIPVYRTLSQGVEGADVRQLERNLKALGHDPGTVDDEFSWRTAQAVREWQDDQGLQVTGAVDARQVVVASGPVRIADVTAEKGDRAGMSVVTTTSTRRIVHVDLAASDQSLARLGAKATVETPTGRRVRGRITSVGTAARPASTDGGEATIDLEITVSGGTGRLDQAPVWVELASERRAHVLSVPVEALLALREGGYGLRVVDGARSRVVAVETGLFASGRVEVSGSGLAEGMKVEVPTS</sequence>
<dbReference type="InterPro" id="IPR036366">
    <property type="entry name" value="PGBDSf"/>
</dbReference>
<dbReference type="SUPFAM" id="SSF47090">
    <property type="entry name" value="PGBD-like"/>
    <property type="match status" value="1"/>
</dbReference>
<feature type="domain" description="Peptidoglycan binding-like" evidence="2">
    <location>
        <begin position="118"/>
        <end position="168"/>
    </location>
</feature>
<comment type="caution">
    <text evidence="3">The sequence shown here is derived from an EMBL/GenBank/DDBJ whole genome shotgun (WGS) entry which is preliminary data.</text>
</comment>
<keyword evidence="1" id="KW-0732">Signal</keyword>
<accession>A0ABQ4FTB0</accession>
<dbReference type="RefSeq" id="WP_204055745.1">
    <property type="nucleotide sequence ID" value="NZ_BAAAGP010000003.1"/>
</dbReference>
<dbReference type="Proteomes" id="UP000603904">
    <property type="component" value="Unassembled WGS sequence"/>
</dbReference>
<evidence type="ECO:0000313" key="3">
    <source>
        <dbReference type="EMBL" id="GIH38067.1"/>
    </source>
</evidence>
<keyword evidence="4" id="KW-1185">Reference proteome</keyword>
<dbReference type="Pfam" id="PF01471">
    <property type="entry name" value="PG_binding_1"/>
    <property type="match status" value="1"/>
</dbReference>
<gene>
    <name evidence="3" type="ORF">Mco01_10670</name>
</gene>
<dbReference type="InterPro" id="IPR002477">
    <property type="entry name" value="Peptidoglycan-bd-like"/>
</dbReference>
<evidence type="ECO:0000313" key="4">
    <source>
        <dbReference type="Proteomes" id="UP000603904"/>
    </source>
</evidence>
<feature type="signal peptide" evidence="1">
    <location>
        <begin position="1"/>
        <end position="21"/>
    </location>
</feature>
<feature type="chain" id="PRO_5046141408" evidence="1">
    <location>
        <begin position="22"/>
        <end position="344"/>
    </location>
</feature>
<dbReference type="Gene3D" id="2.40.420.20">
    <property type="match status" value="1"/>
</dbReference>
<proteinExistence type="predicted"/>